<keyword evidence="2" id="KW-1185">Reference proteome</keyword>
<dbReference type="InterPro" id="IPR006553">
    <property type="entry name" value="Leu-rich_rpt_Cys-con_subtyp"/>
</dbReference>
<reference evidence="1" key="1">
    <citation type="submission" date="2022-03" db="EMBL/GenBank/DDBJ databases">
        <title>A functionally conserved STORR gene fusion in Papaver species that diverged 16.8 million years ago.</title>
        <authorList>
            <person name="Catania T."/>
        </authorList>
    </citation>
    <scope>NUCLEOTIDE SEQUENCE</scope>
    <source>
        <strain evidence="1">S-191538</strain>
    </source>
</reference>
<name>A0AA41SII6_PAPNU</name>
<evidence type="ECO:0000313" key="2">
    <source>
        <dbReference type="Proteomes" id="UP001177140"/>
    </source>
</evidence>
<organism evidence="1 2">
    <name type="scientific">Papaver nudicaule</name>
    <name type="common">Iceland poppy</name>
    <dbReference type="NCBI Taxonomy" id="74823"/>
    <lineage>
        <taxon>Eukaryota</taxon>
        <taxon>Viridiplantae</taxon>
        <taxon>Streptophyta</taxon>
        <taxon>Embryophyta</taxon>
        <taxon>Tracheophyta</taxon>
        <taxon>Spermatophyta</taxon>
        <taxon>Magnoliopsida</taxon>
        <taxon>Ranunculales</taxon>
        <taxon>Papaveraceae</taxon>
        <taxon>Papaveroideae</taxon>
        <taxon>Papaver</taxon>
    </lineage>
</organism>
<dbReference type="EMBL" id="JAJJMA010177119">
    <property type="protein sequence ID" value="MCL7037272.1"/>
    <property type="molecule type" value="Genomic_DNA"/>
</dbReference>
<dbReference type="AlphaFoldDB" id="A0AA41SII6"/>
<dbReference type="Gene3D" id="3.80.10.10">
    <property type="entry name" value="Ribonuclease Inhibitor"/>
    <property type="match status" value="2"/>
</dbReference>
<proteinExistence type="predicted"/>
<protein>
    <submittedName>
        <fullName evidence="1">Uncharacterized protein</fullName>
    </submittedName>
</protein>
<dbReference type="SUPFAM" id="SSF52047">
    <property type="entry name" value="RNI-like"/>
    <property type="match status" value="1"/>
</dbReference>
<dbReference type="GO" id="GO:0031146">
    <property type="term" value="P:SCF-dependent proteasomal ubiquitin-dependent protein catabolic process"/>
    <property type="evidence" value="ECO:0007669"/>
    <property type="project" value="TreeGrafter"/>
</dbReference>
<dbReference type="Proteomes" id="UP001177140">
    <property type="component" value="Unassembled WGS sequence"/>
</dbReference>
<dbReference type="PANTHER" id="PTHR13318">
    <property type="entry name" value="PARTNER OF PAIRED, ISOFORM B-RELATED"/>
    <property type="match status" value="1"/>
</dbReference>
<sequence length="161" mass="18349">MTSLWEINNSECSLRKSAEDITPEAFSRILCTLLIRFQHLKRLSLSGLPEVTDYVTSQAKLFGSKVQYLCLRYCRKYSYKKLSLLFSLFPRLTSVSLTHCRYWVIYDCPLPITDEGLEVLGKSCPSLQTVNLENCRGITDYGLQVLAKSCASLKMVDLENC</sequence>
<comment type="caution">
    <text evidence="1">The sequence shown here is derived from an EMBL/GenBank/DDBJ whole genome shotgun (WGS) entry which is preliminary data.</text>
</comment>
<accession>A0AA41SII6</accession>
<dbReference type="SMART" id="SM00367">
    <property type="entry name" value="LRR_CC"/>
    <property type="match status" value="3"/>
</dbReference>
<evidence type="ECO:0000313" key="1">
    <source>
        <dbReference type="EMBL" id="MCL7037272.1"/>
    </source>
</evidence>
<dbReference type="GO" id="GO:0019005">
    <property type="term" value="C:SCF ubiquitin ligase complex"/>
    <property type="evidence" value="ECO:0007669"/>
    <property type="project" value="TreeGrafter"/>
</dbReference>
<gene>
    <name evidence="1" type="ORF">MKW94_030046</name>
</gene>
<dbReference type="InterPro" id="IPR032675">
    <property type="entry name" value="LRR_dom_sf"/>
</dbReference>
<dbReference type="PANTHER" id="PTHR13318:SF190">
    <property type="entry name" value="PARTNER OF PAIRED, ISOFORM B"/>
    <property type="match status" value="1"/>
</dbReference>